<evidence type="ECO:0000313" key="3">
    <source>
        <dbReference type="EMBL" id="TGO47240.1"/>
    </source>
</evidence>
<feature type="region of interest" description="Disordered" evidence="1">
    <location>
        <begin position="76"/>
        <end position="101"/>
    </location>
</feature>
<dbReference type="AlphaFoldDB" id="A0A4Z1HKE3"/>
<keyword evidence="2" id="KW-0812">Transmembrane</keyword>
<comment type="caution">
    <text evidence="3">The sequence shown here is derived from an EMBL/GenBank/DDBJ whole genome shotgun (WGS) entry which is preliminary data.</text>
</comment>
<name>A0A4Z1HKE3_9HELO</name>
<accession>A0A4Z1HKE3</accession>
<evidence type="ECO:0000256" key="2">
    <source>
        <dbReference type="SAM" id="Phobius"/>
    </source>
</evidence>
<reference evidence="3 4" key="1">
    <citation type="submission" date="2017-12" db="EMBL/GenBank/DDBJ databases">
        <title>Comparative genomics of Botrytis spp.</title>
        <authorList>
            <person name="Valero-Jimenez C.A."/>
            <person name="Tapia P."/>
            <person name="Veloso J."/>
            <person name="Silva-Moreno E."/>
            <person name="Staats M."/>
            <person name="Valdes J.H."/>
            <person name="Van Kan J.A.L."/>
        </authorList>
    </citation>
    <scope>NUCLEOTIDE SEQUENCE [LARGE SCALE GENOMIC DNA]</scope>
    <source>
        <strain evidence="3 4">MUCL11595</strain>
    </source>
</reference>
<gene>
    <name evidence="3" type="ORF">BCON_0287g00100</name>
</gene>
<dbReference type="OrthoDB" id="5428055at2759"/>
<proteinExistence type="predicted"/>
<feature type="transmembrane region" description="Helical" evidence="2">
    <location>
        <begin position="12"/>
        <end position="32"/>
    </location>
</feature>
<protein>
    <submittedName>
        <fullName evidence="3">Uncharacterized protein</fullName>
    </submittedName>
</protein>
<feature type="transmembrane region" description="Helical" evidence="2">
    <location>
        <begin position="44"/>
        <end position="62"/>
    </location>
</feature>
<organism evidence="3 4">
    <name type="scientific">Botryotinia convoluta</name>
    <dbReference type="NCBI Taxonomy" id="54673"/>
    <lineage>
        <taxon>Eukaryota</taxon>
        <taxon>Fungi</taxon>
        <taxon>Dikarya</taxon>
        <taxon>Ascomycota</taxon>
        <taxon>Pezizomycotina</taxon>
        <taxon>Leotiomycetes</taxon>
        <taxon>Helotiales</taxon>
        <taxon>Sclerotiniaceae</taxon>
        <taxon>Botryotinia</taxon>
    </lineage>
</organism>
<dbReference type="Gene3D" id="1.20.58.340">
    <property type="entry name" value="Magnesium transport protein CorA, transmembrane region"/>
    <property type="match status" value="1"/>
</dbReference>
<keyword evidence="4" id="KW-1185">Reference proteome</keyword>
<keyword evidence="2" id="KW-1133">Transmembrane helix</keyword>
<dbReference type="Proteomes" id="UP000297527">
    <property type="component" value="Unassembled WGS sequence"/>
</dbReference>
<sequence length="195" mass="21399">MAANRQARSAGQLTKIATAVVPSTVVASVFSMGGNFAAGEKLFLVYWAISLPVTLALLIWVLHEDISKAWSQLTARRRSKEHESDDSESGTCSSCESAGTNPKRNWRRFLRRRSKGAIVDEEKATGSHSIGEWSTQRARSDSIIPDDNRSFETTRPNSIRSEDGSFKTARSNSLAVGEGSSIVPKNLKTKKRNTL</sequence>
<evidence type="ECO:0000313" key="4">
    <source>
        <dbReference type="Proteomes" id="UP000297527"/>
    </source>
</evidence>
<keyword evidence="2" id="KW-0472">Membrane</keyword>
<feature type="compositionally biased region" description="Polar residues" evidence="1">
    <location>
        <begin position="126"/>
        <end position="137"/>
    </location>
</feature>
<feature type="compositionally biased region" description="Polar residues" evidence="1">
    <location>
        <begin position="89"/>
        <end position="101"/>
    </location>
</feature>
<dbReference type="EMBL" id="PQXN01000286">
    <property type="protein sequence ID" value="TGO47240.1"/>
    <property type="molecule type" value="Genomic_DNA"/>
</dbReference>
<evidence type="ECO:0000256" key="1">
    <source>
        <dbReference type="SAM" id="MobiDB-lite"/>
    </source>
</evidence>
<feature type="region of interest" description="Disordered" evidence="1">
    <location>
        <begin position="120"/>
        <end position="195"/>
    </location>
</feature>